<evidence type="ECO:0000256" key="1">
    <source>
        <dbReference type="SAM" id="MobiDB-lite"/>
    </source>
</evidence>
<protein>
    <submittedName>
        <fullName evidence="3">Uncharacterized protein</fullName>
    </submittedName>
</protein>
<name>A0ABZ0I799_9GAMM</name>
<dbReference type="EMBL" id="CP136864">
    <property type="protein sequence ID" value="WOJ94350.1"/>
    <property type="molecule type" value="Genomic_DNA"/>
</dbReference>
<feature type="signal peptide" evidence="2">
    <location>
        <begin position="1"/>
        <end position="38"/>
    </location>
</feature>
<keyword evidence="4" id="KW-1185">Reference proteome</keyword>
<evidence type="ECO:0000313" key="4">
    <source>
        <dbReference type="Proteomes" id="UP001626537"/>
    </source>
</evidence>
<reference evidence="3 4" key="1">
    <citation type="submission" date="2023-10" db="EMBL/GenBank/DDBJ databases">
        <title>Two novel species belonging to the OM43/NOR5 clade.</title>
        <authorList>
            <person name="Park M."/>
        </authorList>
    </citation>
    <scope>NUCLEOTIDE SEQUENCE [LARGE SCALE GENOMIC DNA]</scope>
    <source>
        <strain evidence="3 4">IMCC43200</strain>
    </source>
</reference>
<dbReference type="InterPro" id="IPR005297">
    <property type="entry name" value="Lipoprotein_repeat"/>
</dbReference>
<feature type="region of interest" description="Disordered" evidence="1">
    <location>
        <begin position="180"/>
        <end position="218"/>
    </location>
</feature>
<feature type="chain" id="PRO_5047156423" evidence="2">
    <location>
        <begin position="39"/>
        <end position="478"/>
    </location>
</feature>
<dbReference type="Proteomes" id="UP001626537">
    <property type="component" value="Chromosome"/>
</dbReference>
<evidence type="ECO:0000313" key="3">
    <source>
        <dbReference type="EMBL" id="WOJ94350.1"/>
    </source>
</evidence>
<proteinExistence type="predicted"/>
<dbReference type="PANTHER" id="PTHR39335:SF1">
    <property type="entry name" value="BLL4220 PROTEIN"/>
    <property type="match status" value="1"/>
</dbReference>
<keyword evidence="2" id="KW-0732">Signal</keyword>
<accession>A0ABZ0I799</accession>
<dbReference type="PANTHER" id="PTHR39335">
    <property type="entry name" value="BLL4220 PROTEIN"/>
    <property type="match status" value="1"/>
</dbReference>
<evidence type="ECO:0000256" key="2">
    <source>
        <dbReference type="SAM" id="SignalP"/>
    </source>
</evidence>
<dbReference type="RefSeq" id="WP_407348986.1">
    <property type="nucleotide sequence ID" value="NZ_CP136864.1"/>
</dbReference>
<gene>
    <name evidence="3" type="ORF">R0135_04105</name>
</gene>
<sequence length="478" mass="52396">MPSVKYLFSAFSAIAKSLVLRTLTLSLVSITQAQFAFAAESGLPAEDARTVREVYRTVPMPEGFHVEATELEGPVFANEHGKTLYTWPQLKLRNGYSGEAAGKAACYDQVRRVTAGLMSPYPPGLQLPELDTRPSCTDLWPPVLADITAQAIGDWSIILRNDGARQWAYKEQPLYTSVRDKQAGDTYGGSRRKRRADGSGDGDSPAGRVPAGPPALMPPGFAIKTTSLGRMLTTKQNYAAYAFDGDRTSASACVEDCLKERKPILAPSMAKAFGEWSILERAPGVRQWMFRGAPLYTYTLDPEPWSLLGSDDPGWRNVFTQYAPATPKSFTLQSTLAGIVLADSQGKTIYSYQCGDDSIDQLACDHPEDTQVYRLAICGAGDPQTCQQNWPYVIAQDSESSVNRAWKILSIDPNTGRLASADNPAALRVWSFRDRPVYTYAADKAPGDVKGAGTGEWRGKRNGLLAFWVRDDYMKGIQ</sequence>
<organism evidence="3 4">
    <name type="scientific">Congregibacter variabilis</name>
    <dbReference type="NCBI Taxonomy" id="3081200"/>
    <lineage>
        <taxon>Bacteria</taxon>
        <taxon>Pseudomonadati</taxon>
        <taxon>Pseudomonadota</taxon>
        <taxon>Gammaproteobacteria</taxon>
        <taxon>Cellvibrionales</taxon>
        <taxon>Halieaceae</taxon>
        <taxon>Congregibacter</taxon>
    </lineage>
</organism>
<dbReference type="Pfam" id="PF03640">
    <property type="entry name" value="Lipoprotein_15"/>
    <property type="match status" value="2"/>
</dbReference>